<sequence length="726" mass="78810">MLHALKRLIPVAVPLGLAFGAGTGAMAQSGGDIYPVSDQPSLNFYGLPGLVDMPEAQALPDGQLVLSVSSFGGITRNTLSFQATPRITASFRYVGIQDWNSDGFETYRDRNFDVRFLLNRESRIWPAVTVGLQDFAGTGINAGEYVVASKSFATPGIGAARLPGTVRVTAGLGWGRLGSSGSIGNPFGTERPTFNPNETGGSFSVDQWFRGPAAPFGGVEWQINDTFGVKAEYSSDAYLPEAAQRGVFTRTSRFNFGAEYQYSKALRLGAYYLYGSEIGISAQLQLNPKRPVTDMRQPAPRPIQPRPSRTSDPAAYATDWAAAPSATLTLRDRLAPLLRQSGLYIEALSVTPTQAELRFLNTRYLSTTNAVGRAARAMAQVMPASVETFRIVPTSEGMALSAVTIRRSDLEALEFDPQAHDALLAVTGFGEAAPRLAGAIDGGDVYPDFSWSIGPYLNPSYFDPDEPIRADFGVKASAEYRLASGWLVGGQVRHRLAGNIGSSNRPSNSVLPRVRTNAREYARGADTYIETLYGSRQWKTGQNTYARVTAGYLESMFGGVSAELLWKPVSSRLALGAEANYVKQREFDRGFGFQDYSVATGHVSAYYELGEDYLAQLDVGRYLAGDVGATLTLTREFRNGWRIGGFMTLTDVSSEDFGEGSFDKGIAMTIPINWFLGKPTRQAASGTIRPIQRDGGARLSVPNRLYEQVRSGHRDAVAGQWSRVLQ</sequence>
<dbReference type="OrthoDB" id="19542at2"/>
<keyword evidence="4" id="KW-1185">Reference proteome</keyword>
<dbReference type="EMBL" id="VANS01000002">
    <property type="protein sequence ID" value="TMM52709.1"/>
    <property type="molecule type" value="Genomic_DNA"/>
</dbReference>
<dbReference type="Proteomes" id="UP000309550">
    <property type="component" value="Unassembled WGS sequence"/>
</dbReference>
<gene>
    <name evidence="3" type="ORF">FDT80_10605</name>
</gene>
<evidence type="ECO:0000256" key="2">
    <source>
        <dbReference type="SAM" id="SignalP"/>
    </source>
</evidence>
<dbReference type="AlphaFoldDB" id="A0A5S3PFE2"/>
<feature type="region of interest" description="Disordered" evidence="1">
    <location>
        <begin position="289"/>
        <end position="313"/>
    </location>
</feature>
<feature type="chain" id="PRO_5024289356" evidence="2">
    <location>
        <begin position="28"/>
        <end position="726"/>
    </location>
</feature>
<dbReference type="InterPro" id="IPR010344">
    <property type="entry name" value="YbjH"/>
</dbReference>
<dbReference type="RefSeq" id="WP_138662251.1">
    <property type="nucleotide sequence ID" value="NZ_VANS01000002.1"/>
</dbReference>
<organism evidence="3 4">
    <name type="scientific">Sulfitobacter sabulilitoris</name>
    <dbReference type="NCBI Taxonomy" id="2562655"/>
    <lineage>
        <taxon>Bacteria</taxon>
        <taxon>Pseudomonadati</taxon>
        <taxon>Pseudomonadota</taxon>
        <taxon>Alphaproteobacteria</taxon>
        <taxon>Rhodobacterales</taxon>
        <taxon>Roseobacteraceae</taxon>
        <taxon>Sulfitobacter</taxon>
    </lineage>
</organism>
<accession>A0A5S3PFE2</accession>
<comment type="caution">
    <text evidence="3">The sequence shown here is derived from an EMBL/GenBank/DDBJ whole genome shotgun (WGS) entry which is preliminary data.</text>
</comment>
<reference evidence="3 4" key="1">
    <citation type="submission" date="2019-05" db="EMBL/GenBank/DDBJ databases">
        <title>Sulfitobacter sabulilitoris sp. nov., isolated from a marine sand.</title>
        <authorList>
            <person name="Yoon J.-H."/>
        </authorList>
    </citation>
    <scope>NUCLEOTIDE SEQUENCE [LARGE SCALE GENOMIC DNA]</scope>
    <source>
        <strain evidence="3 4">HSMS-29</strain>
    </source>
</reference>
<evidence type="ECO:0000256" key="1">
    <source>
        <dbReference type="SAM" id="MobiDB-lite"/>
    </source>
</evidence>
<keyword evidence="2" id="KW-0732">Signal</keyword>
<evidence type="ECO:0000313" key="3">
    <source>
        <dbReference type="EMBL" id="TMM52709.1"/>
    </source>
</evidence>
<evidence type="ECO:0000313" key="4">
    <source>
        <dbReference type="Proteomes" id="UP000309550"/>
    </source>
</evidence>
<proteinExistence type="predicted"/>
<protein>
    <submittedName>
        <fullName evidence="3">YjbH domain-containing protein</fullName>
    </submittedName>
</protein>
<dbReference type="Pfam" id="PF06082">
    <property type="entry name" value="YjbH"/>
    <property type="match status" value="1"/>
</dbReference>
<feature type="signal peptide" evidence="2">
    <location>
        <begin position="1"/>
        <end position="27"/>
    </location>
</feature>
<name>A0A5S3PFE2_9RHOB</name>